<protein>
    <submittedName>
        <fullName evidence="4">Alpha/beta hydrolase</fullName>
    </submittedName>
</protein>
<accession>A0ABT7W3B2</accession>
<keyword evidence="1 4" id="KW-0378">Hydrolase</keyword>
<sequence length="341" mass="37334">MERFKVGYREGLAYDPFRQNWSNDGRRPIRWHAWYAAASDVVDRPFAVPSTSPRFLMGTVAHNAPINEKCRQYPVVLLSHGTGGTATSLGWMAQALAAAGYVVIGVDHHGNTASEAYRPEGFLCWWERPPDLSVALDLLANEGFLAGRLDISRVACVGFSLGGYTALSILGAITEMDRFNEWAGSSRFGRGPREFPDLGNHTELLLRRSAVFRTSWERQAASFVDPRISAAVVLAPAPPVRAFTPKSLAQIATPVTLLVGESDHEAPMESCAMWLAEQLPSCELFSLGLQAGHYTLLCEGTEEGRTLEPEIYIDAPGVDRQQVHKHAIKIALEALGTNLST</sequence>
<keyword evidence="5" id="KW-1185">Reference proteome</keyword>
<dbReference type="Gene3D" id="3.40.50.1820">
    <property type="entry name" value="alpha/beta hydrolase"/>
    <property type="match status" value="1"/>
</dbReference>
<keyword evidence="2" id="KW-0442">Lipid degradation</keyword>
<comment type="caution">
    <text evidence="4">The sequence shown here is derived from an EMBL/GenBank/DDBJ whole genome shotgun (WGS) entry which is preliminary data.</text>
</comment>
<dbReference type="PANTHER" id="PTHR10272:SF0">
    <property type="entry name" value="PLATELET-ACTIVATING FACTOR ACETYLHYDROLASE"/>
    <property type="match status" value="1"/>
</dbReference>
<dbReference type="RefSeq" id="WP_289785695.1">
    <property type="nucleotide sequence ID" value="NZ_JAUDJE010000008.1"/>
</dbReference>
<evidence type="ECO:0000256" key="3">
    <source>
        <dbReference type="ARBA" id="ARBA00023098"/>
    </source>
</evidence>
<reference evidence="4" key="1">
    <citation type="submission" date="2023-06" db="EMBL/GenBank/DDBJ databases">
        <title>full genome analysis of Phenantherene degrader P3.</title>
        <authorList>
            <person name="Akbar A."/>
            <person name="Rahmeh R."/>
            <person name="Kishk M."/>
        </authorList>
    </citation>
    <scope>NUCLEOTIDE SEQUENCE</scope>
    <source>
        <strain evidence="4">P3</strain>
    </source>
</reference>
<name>A0ABT7W3B2_9BORD</name>
<dbReference type="PIRSF" id="PIRSF031982">
    <property type="entry name" value="UCP031982_abhydr"/>
    <property type="match status" value="1"/>
</dbReference>
<organism evidence="4 5">
    <name type="scientific">Bordetella petrii</name>
    <dbReference type="NCBI Taxonomy" id="94624"/>
    <lineage>
        <taxon>Bacteria</taxon>
        <taxon>Pseudomonadati</taxon>
        <taxon>Pseudomonadota</taxon>
        <taxon>Betaproteobacteria</taxon>
        <taxon>Burkholderiales</taxon>
        <taxon>Alcaligenaceae</taxon>
        <taxon>Bordetella</taxon>
    </lineage>
</organism>
<dbReference type="EMBL" id="JAUDJE010000008">
    <property type="protein sequence ID" value="MDM9559671.1"/>
    <property type="molecule type" value="Genomic_DNA"/>
</dbReference>
<dbReference type="GO" id="GO:0016787">
    <property type="term" value="F:hydrolase activity"/>
    <property type="evidence" value="ECO:0007669"/>
    <property type="project" value="UniProtKB-KW"/>
</dbReference>
<dbReference type="InterPro" id="IPR029058">
    <property type="entry name" value="AB_hydrolase_fold"/>
</dbReference>
<dbReference type="Proteomes" id="UP001175604">
    <property type="component" value="Unassembled WGS sequence"/>
</dbReference>
<evidence type="ECO:0000313" key="4">
    <source>
        <dbReference type="EMBL" id="MDM9559671.1"/>
    </source>
</evidence>
<evidence type="ECO:0000313" key="5">
    <source>
        <dbReference type="Proteomes" id="UP001175604"/>
    </source>
</evidence>
<dbReference type="InterPro" id="IPR016986">
    <property type="entry name" value="UCP031982_abhydr"/>
</dbReference>
<evidence type="ECO:0000256" key="1">
    <source>
        <dbReference type="ARBA" id="ARBA00022801"/>
    </source>
</evidence>
<proteinExistence type="predicted"/>
<dbReference type="SUPFAM" id="SSF53474">
    <property type="entry name" value="alpha/beta-Hydrolases"/>
    <property type="match status" value="1"/>
</dbReference>
<dbReference type="Pfam" id="PF03403">
    <property type="entry name" value="PAF-AH_p_II"/>
    <property type="match status" value="1"/>
</dbReference>
<dbReference type="PANTHER" id="PTHR10272">
    <property type="entry name" value="PLATELET-ACTIVATING FACTOR ACETYLHYDROLASE"/>
    <property type="match status" value="1"/>
</dbReference>
<keyword evidence="3" id="KW-0443">Lipid metabolism</keyword>
<evidence type="ECO:0000256" key="2">
    <source>
        <dbReference type="ARBA" id="ARBA00022963"/>
    </source>
</evidence>
<gene>
    <name evidence="4" type="ORF">QUC21_11575</name>
</gene>